<name>A0A3B0C6B0_9FLAO</name>
<gene>
    <name evidence="2" type="ORF">D7Z94_18415</name>
</gene>
<organism evidence="2 3">
    <name type="scientific">Ulvibacterium marinum</name>
    <dbReference type="NCBI Taxonomy" id="2419782"/>
    <lineage>
        <taxon>Bacteria</taxon>
        <taxon>Pseudomonadati</taxon>
        <taxon>Bacteroidota</taxon>
        <taxon>Flavobacteriia</taxon>
        <taxon>Flavobacteriales</taxon>
        <taxon>Flavobacteriaceae</taxon>
        <taxon>Ulvibacterium</taxon>
    </lineage>
</organism>
<dbReference type="RefSeq" id="WP_120713017.1">
    <property type="nucleotide sequence ID" value="NZ_RBCJ01000003.1"/>
</dbReference>
<dbReference type="InterPro" id="IPR025685">
    <property type="entry name" value="YoaP-like_dom"/>
</dbReference>
<dbReference type="Pfam" id="PF14268">
    <property type="entry name" value="YoaP"/>
    <property type="match status" value="1"/>
</dbReference>
<dbReference type="OrthoDB" id="3172674at2"/>
<evidence type="ECO:0000313" key="2">
    <source>
        <dbReference type="EMBL" id="RKN80208.1"/>
    </source>
</evidence>
<dbReference type="CDD" id="cd04301">
    <property type="entry name" value="NAT_SF"/>
    <property type="match status" value="1"/>
</dbReference>
<protein>
    <submittedName>
        <fullName evidence="2">GNAT family N-acetyltransferase</fullName>
    </submittedName>
</protein>
<dbReference type="AlphaFoldDB" id="A0A3B0C6B0"/>
<reference evidence="2 3" key="1">
    <citation type="submission" date="2018-10" db="EMBL/GenBank/DDBJ databases">
        <title>Ulvibacterium marinum gen. nov., sp. nov., a novel marine bacterium of the family Flavobacteriaceae, isolated from a culture of the green alga Ulva prolifera.</title>
        <authorList>
            <person name="Zhang Z."/>
        </authorList>
    </citation>
    <scope>NUCLEOTIDE SEQUENCE [LARGE SCALE GENOMIC DNA]</scope>
    <source>
        <strain evidence="2 3">CCMM003</strain>
    </source>
</reference>
<dbReference type="GO" id="GO:0016747">
    <property type="term" value="F:acyltransferase activity, transferring groups other than amino-acyl groups"/>
    <property type="evidence" value="ECO:0007669"/>
    <property type="project" value="InterPro"/>
</dbReference>
<dbReference type="EMBL" id="RBCJ01000003">
    <property type="protein sequence ID" value="RKN80208.1"/>
    <property type="molecule type" value="Genomic_DNA"/>
</dbReference>
<keyword evidence="3" id="KW-1185">Reference proteome</keyword>
<sequence length="260" mass="30468">MMDSLKIMEVTPENVQRETLFCVKDITNPAFESKRKWFEKRHAEGLKLKILKNGDDQMIGFVEYTHAENAWRPVDADNYMFIHCMYVYSKKDRNKGYGSMLIKEAEKEAKYQNKSGVCVMTSKGSWLAEKSIFEKNGFGQVDRKGRFELLSKKWKALAPDPKFLDWTVQQEKYQGWHLLYADQCPWHEKSVEALLHMAMDFDIHLKVTKIKTAKEAKNAPSGYGVFNLLYDGKLLEDHYISATRFRNILKKELKGKERFE</sequence>
<dbReference type="SUPFAM" id="SSF55729">
    <property type="entry name" value="Acyl-CoA N-acyltransferases (Nat)"/>
    <property type="match status" value="1"/>
</dbReference>
<evidence type="ECO:0000313" key="3">
    <source>
        <dbReference type="Proteomes" id="UP000276603"/>
    </source>
</evidence>
<evidence type="ECO:0000259" key="1">
    <source>
        <dbReference type="PROSITE" id="PS51186"/>
    </source>
</evidence>
<dbReference type="InterPro" id="IPR016181">
    <property type="entry name" value="Acyl_CoA_acyltransferase"/>
</dbReference>
<accession>A0A3B0C6B0</accession>
<dbReference type="Gene3D" id="3.40.630.30">
    <property type="match status" value="1"/>
</dbReference>
<dbReference type="Pfam" id="PF00583">
    <property type="entry name" value="Acetyltransf_1"/>
    <property type="match status" value="1"/>
</dbReference>
<keyword evidence="2" id="KW-0808">Transferase</keyword>
<proteinExistence type="predicted"/>
<feature type="domain" description="N-acetyltransferase" evidence="1">
    <location>
        <begin position="5"/>
        <end position="155"/>
    </location>
</feature>
<dbReference type="Proteomes" id="UP000276603">
    <property type="component" value="Unassembled WGS sequence"/>
</dbReference>
<dbReference type="PROSITE" id="PS51186">
    <property type="entry name" value="GNAT"/>
    <property type="match status" value="1"/>
</dbReference>
<dbReference type="InterPro" id="IPR000182">
    <property type="entry name" value="GNAT_dom"/>
</dbReference>
<comment type="caution">
    <text evidence="2">The sequence shown here is derived from an EMBL/GenBank/DDBJ whole genome shotgun (WGS) entry which is preliminary data.</text>
</comment>